<dbReference type="Pfam" id="PF01156">
    <property type="entry name" value="IU_nuc_hydro"/>
    <property type="match status" value="1"/>
</dbReference>
<dbReference type="SUPFAM" id="SSF53590">
    <property type="entry name" value="Nucleoside hydrolase"/>
    <property type="match status" value="1"/>
</dbReference>
<dbReference type="Proteomes" id="UP000824049">
    <property type="component" value="Unassembled WGS sequence"/>
</dbReference>
<dbReference type="GO" id="GO:0008477">
    <property type="term" value="F:purine nucleosidase activity"/>
    <property type="evidence" value="ECO:0007669"/>
    <property type="project" value="TreeGrafter"/>
</dbReference>
<dbReference type="InterPro" id="IPR023186">
    <property type="entry name" value="IUNH"/>
</dbReference>
<accession>A0A9D2EJI2</accession>
<evidence type="ECO:0000256" key="2">
    <source>
        <dbReference type="ARBA" id="ARBA00023295"/>
    </source>
</evidence>
<dbReference type="Gene3D" id="3.90.245.10">
    <property type="entry name" value="Ribonucleoside hydrolase-like"/>
    <property type="match status" value="1"/>
</dbReference>
<dbReference type="GO" id="GO:0045437">
    <property type="term" value="F:uridine nucleosidase activity"/>
    <property type="evidence" value="ECO:0007669"/>
    <property type="project" value="UniProtKB-ARBA"/>
</dbReference>
<dbReference type="InterPro" id="IPR015910">
    <property type="entry name" value="I/U_nuclsd_hydro_CS"/>
</dbReference>
<keyword evidence="2" id="KW-0326">Glycosidase</keyword>
<evidence type="ECO:0000313" key="5">
    <source>
        <dbReference type="Proteomes" id="UP000824049"/>
    </source>
</evidence>
<comment type="caution">
    <text evidence="4">The sequence shown here is derived from an EMBL/GenBank/DDBJ whole genome shotgun (WGS) entry which is preliminary data.</text>
</comment>
<keyword evidence="1 4" id="KW-0378">Hydrolase</keyword>
<dbReference type="PANTHER" id="PTHR12304:SF4">
    <property type="entry name" value="URIDINE NUCLEOSIDASE"/>
    <property type="match status" value="1"/>
</dbReference>
<evidence type="ECO:0000256" key="1">
    <source>
        <dbReference type="ARBA" id="ARBA00022801"/>
    </source>
</evidence>
<protein>
    <submittedName>
        <fullName evidence="4">Nucleoside hydrolase</fullName>
    </submittedName>
</protein>
<reference evidence="4" key="2">
    <citation type="submission" date="2021-04" db="EMBL/GenBank/DDBJ databases">
        <authorList>
            <person name="Gilroy R."/>
        </authorList>
    </citation>
    <scope>NUCLEOTIDE SEQUENCE</scope>
    <source>
        <strain evidence="4">CHK179-28034</strain>
    </source>
</reference>
<dbReference type="GO" id="GO:0006152">
    <property type="term" value="P:purine nucleoside catabolic process"/>
    <property type="evidence" value="ECO:0007669"/>
    <property type="project" value="TreeGrafter"/>
</dbReference>
<gene>
    <name evidence="4" type="ORF">H9968_02835</name>
</gene>
<dbReference type="PROSITE" id="PS01247">
    <property type="entry name" value="IUNH"/>
    <property type="match status" value="1"/>
</dbReference>
<sequence length="311" mass="33666">MEKINIWIDCDPGIDDAVALAMAAASRDRLHILGISTVAGNQTSDRVTGNALKLASFLGMDDVPVVRGARGPLVREVEPAGDIHGATGLGNCELPATTKQTASESGIFYMYSRIMELPEEEKVTLVPTGPLTNIALLLRTFPQVQARIEKIVLMGGSSSGGNVTPAAEFNIWADPEAAQMVFAAGLPTVMCGLDVTLKSGLNNGQIEELCRSRRKVEQACGQMLAFYLDTTRHEGEENMVAIHDAVTILYLTNPELFSGRNVSVSVDCSWGEERGRTICTADGQEQKVYLLDQVNLPEFQWVLLAKLRSLS</sequence>
<proteinExistence type="predicted"/>
<evidence type="ECO:0000259" key="3">
    <source>
        <dbReference type="Pfam" id="PF01156"/>
    </source>
</evidence>
<dbReference type="InterPro" id="IPR036452">
    <property type="entry name" value="Ribo_hydro-like"/>
</dbReference>
<dbReference type="PANTHER" id="PTHR12304">
    <property type="entry name" value="INOSINE-URIDINE PREFERRING NUCLEOSIDE HYDROLASE"/>
    <property type="match status" value="1"/>
</dbReference>
<dbReference type="EMBL" id="DXBR01000035">
    <property type="protein sequence ID" value="HIZ38849.1"/>
    <property type="molecule type" value="Genomic_DNA"/>
</dbReference>
<reference evidence="4" key="1">
    <citation type="journal article" date="2021" name="PeerJ">
        <title>Extensive microbial diversity within the chicken gut microbiome revealed by metagenomics and culture.</title>
        <authorList>
            <person name="Gilroy R."/>
            <person name="Ravi A."/>
            <person name="Getino M."/>
            <person name="Pursley I."/>
            <person name="Horton D.L."/>
            <person name="Alikhan N.F."/>
            <person name="Baker D."/>
            <person name="Gharbi K."/>
            <person name="Hall N."/>
            <person name="Watson M."/>
            <person name="Adriaenssens E.M."/>
            <person name="Foster-Nyarko E."/>
            <person name="Jarju S."/>
            <person name="Secka A."/>
            <person name="Antonio M."/>
            <person name="Oren A."/>
            <person name="Chaudhuri R.R."/>
            <person name="La Ragione R."/>
            <person name="Hildebrand F."/>
            <person name="Pallen M.J."/>
        </authorList>
    </citation>
    <scope>NUCLEOTIDE SEQUENCE</scope>
    <source>
        <strain evidence="4">CHK179-28034</strain>
    </source>
</reference>
<dbReference type="GO" id="GO:0005829">
    <property type="term" value="C:cytosol"/>
    <property type="evidence" value="ECO:0007669"/>
    <property type="project" value="TreeGrafter"/>
</dbReference>
<organism evidence="4 5">
    <name type="scientific">Candidatus Anaerobutyricum stercoris</name>
    <dbReference type="NCBI Taxonomy" id="2838457"/>
    <lineage>
        <taxon>Bacteria</taxon>
        <taxon>Bacillati</taxon>
        <taxon>Bacillota</taxon>
        <taxon>Clostridia</taxon>
        <taxon>Lachnospirales</taxon>
        <taxon>Lachnospiraceae</taxon>
        <taxon>Anaerobutyricum</taxon>
    </lineage>
</organism>
<dbReference type="AlphaFoldDB" id="A0A9D2EJI2"/>
<dbReference type="InterPro" id="IPR001910">
    <property type="entry name" value="Inosine/uridine_hydrolase_dom"/>
</dbReference>
<name>A0A9D2EJI2_9FIRM</name>
<feature type="domain" description="Inosine/uridine-preferring nucleoside hydrolase" evidence="3">
    <location>
        <begin position="6"/>
        <end position="299"/>
    </location>
</feature>
<evidence type="ECO:0000313" key="4">
    <source>
        <dbReference type="EMBL" id="HIZ38849.1"/>
    </source>
</evidence>